<dbReference type="AlphaFoldDB" id="A0A8X6KLS7"/>
<comment type="caution">
    <text evidence="1">The sequence shown here is derived from an EMBL/GenBank/DDBJ whole genome shotgun (WGS) entry which is preliminary data.</text>
</comment>
<name>A0A8X6KLS7_TRICU</name>
<dbReference type="EMBL" id="BMAO01031841">
    <property type="protein sequence ID" value="GFQ77974.1"/>
    <property type="molecule type" value="Genomic_DNA"/>
</dbReference>
<accession>A0A8X6KLS7</accession>
<evidence type="ECO:0000313" key="2">
    <source>
        <dbReference type="Proteomes" id="UP000887116"/>
    </source>
</evidence>
<proteinExistence type="predicted"/>
<sequence length="94" mass="10700">MVVEQKTNNSLSHRQILPLQLKAPELSKFAAFYAISRVYCYRQENVAKVPVAENLVECPCLDWMCHFPLCSTVCCPIHGVNLFAIQLFLLSRSL</sequence>
<protein>
    <submittedName>
        <fullName evidence="1">Uncharacterized protein</fullName>
    </submittedName>
</protein>
<evidence type="ECO:0000313" key="1">
    <source>
        <dbReference type="EMBL" id="GFQ77974.1"/>
    </source>
</evidence>
<reference evidence="1" key="1">
    <citation type="submission" date="2020-07" db="EMBL/GenBank/DDBJ databases">
        <title>Multicomponent nature underlies the extraordinary mechanical properties of spider dragline silk.</title>
        <authorList>
            <person name="Kono N."/>
            <person name="Nakamura H."/>
            <person name="Mori M."/>
            <person name="Yoshida Y."/>
            <person name="Ohtoshi R."/>
            <person name="Malay A.D."/>
            <person name="Moran D.A.P."/>
            <person name="Tomita M."/>
            <person name="Numata K."/>
            <person name="Arakawa K."/>
        </authorList>
    </citation>
    <scope>NUCLEOTIDE SEQUENCE</scope>
</reference>
<dbReference type="Proteomes" id="UP000887116">
    <property type="component" value="Unassembled WGS sequence"/>
</dbReference>
<gene>
    <name evidence="1" type="ORF">TNCT_243221</name>
</gene>
<organism evidence="1 2">
    <name type="scientific">Trichonephila clavata</name>
    <name type="common">Joro spider</name>
    <name type="synonym">Nephila clavata</name>
    <dbReference type="NCBI Taxonomy" id="2740835"/>
    <lineage>
        <taxon>Eukaryota</taxon>
        <taxon>Metazoa</taxon>
        <taxon>Ecdysozoa</taxon>
        <taxon>Arthropoda</taxon>
        <taxon>Chelicerata</taxon>
        <taxon>Arachnida</taxon>
        <taxon>Araneae</taxon>
        <taxon>Araneomorphae</taxon>
        <taxon>Entelegynae</taxon>
        <taxon>Araneoidea</taxon>
        <taxon>Nephilidae</taxon>
        <taxon>Trichonephila</taxon>
    </lineage>
</organism>
<keyword evidence="2" id="KW-1185">Reference proteome</keyword>